<reference evidence="5 6" key="1">
    <citation type="submission" date="2022-03" db="EMBL/GenBank/DDBJ databases">
        <authorList>
            <person name="Nunn A."/>
            <person name="Chopra R."/>
            <person name="Nunn A."/>
            <person name="Contreras Garrido A."/>
        </authorList>
    </citation>
    <scope>NUCLEOTIDE SEQUENCE [LARGE SCALE GENOMIC DNA]</scope>
</reference>
<dbReference type="Pfam" id="PF07765">
    <property type="entry name" value="KIP1"/>
    <property type="match status" value="1"/>
</dbReference>
<feature type="coiled-coil region" evidence="2">
    <location>
        <begin position="180"/>
        <end position="207"/>
    </location>
</feature>
<evidence type="ECO:0000256" key="3">
    <source>
        <dbReference type="SAM" id="MobiDB-lite"/>
    </source>
</evidence>
<feature type="compositionally biased region" description="Polar residues" evidence="3">
    <location>
        <begin position="569"/>
        <end position="578"/>
    </location>
</feature>
<dbReference type="EMBL" id="OU466860">
    <property type="protein sequence ID" value="CAH2061498.1"/>
    <property type="molecule type" value="Genomic_DNA"/>
</dbReference>
<dbReference type="GO" id="GO:0003779">
    <property type="term" value="F:actin binding"/>
    <property type="evidence" value="ECO:0007669"/>
    <property type="project" value="InterPro"/>
</dbReference>
<keyword evidence="6" id="KW-1185">Reference proteome</keyword>
<feature type="region of interest" description="Disordered" evidence="3">
    <location>
        <begin position="115"/>
        <end position="138"/>
    </location>
</feature>
<dbReference type="Pfam" id="PF24918">
    <property type="entry name" value="NET2A_C"/>
    <property type="match status" value="1"/>
</dbReference>
<keyword evidence="1 2" id="KW-0175">Coiled coil</keyword>
<name>A0AAU9SG10_THLAR</name>
<sequence>RKTMLQRAASNAYSWWWASHIRTKQSKWLEQNLQDIEEKVQYVLKLLQEDGDSFAKRAEMYYKKRPELISFVEESYRAYRALAERYDHISTELQNANTTIASVFPDQVPNFAMDDDDDSSSKFSKRPNLSGANVPNVPKLPVKDLKSAVKVATKKLQPRKSMKYTGGSATVVVKSSGLSKPEAMAEIDKLQKEILSLQTEKEFVKSSYERGLSKYWEFEKGIKEKQERICGLQDEFGESVAIEDDEARRLMTETAIKSCQEKLVELQEKQEKSYEEAREEHTKITESKEKLRSIASQFLGDESVFAKDGVDEVRRAEELEHEMKEMSRKKKELESVKEKIREHFESGVNSSLAGTDMAEKVDELVNKVISLESAVSSQTALIQRLRNETNGLQTQISTLETDKALLADDKSDLRKKLKEMEEKLKALQDLDRNVMDKSSNLNTDFDEACNNLDNLSGGKLHEVKAETESDLEGEKRSLYVSEEIKELAEEKKEEAEKSESSVTTVAEDIIIPSKTPETVFESTEKVDSDSEKQPASDKTDSQLHYAFEKQAASDKIDSVLDNVLEKQAASDNTGSVPDNVSEKHAASDKTGSVPDNVLEKQISSKESDVAFNGEQQEDQKEKEIEPDWKEMFTKGMENREKHLLTEYTTILRNYKDMKKTLDETKTKLKTDNATKDDEIKLLREKMSLLQKGLADSNELLENQLSNDDYSIGFMATENQNMSLVEEQFRLNIDELLEENLDFWLRFSTAFGQIQSYDTSIEDLQGEISKLEQRRKQDGSSTAKYALRSDVRPLFVHLREINTDLGLWLEKGASLKEELKSRFESLCNIQDEITKALKSSAEDDDFRFTSYQAAKFQGEVLNMKQENNKVADELQAGLDHITTLQLEVDKTLGKLSEEFSLSGSKRSDLDLQHSDSRSRVPLRSFIFGSKQKRAKPSIFSCMHPSLYRKMKNST</sequence>
<feature type="domain" description="NAB" evidence="4">
    <location>
        <begin position="13"/>
        <end position="93"/>
    </location>
</feature>
<feature type="coiled-coil region" evidence="2">
    <location>
        <begin position="382"/>
        <end position="437"/>
    </location>
</feature>
<evidence type="ECO:0000259" key="4">
    <source>
        <dbReference type="PROSITE" id="PS51774"/>
    </source>
</evidence>
<evidence type="ECO:0000313" key="5">
    <source>
        <dbReference type="EMBL" id="CAH2061498.1"/>
    </source>
</evidence>
<feature type="compositionally biased region" description="Basic and acidic residues" evidence="3">
    <location>
        <begin position="489"/>
        <end position="499"/>
    </location>
</feature>
<feature type="region of interest" description="Disordered" evidence="3">
    <location>
        <begin position="568"/>
        <end position="623"/>
    </location>
</feature>
<feature type="region of interest" description="Disordered" evidence="3">
    <location>
        <begin position="489"/>
        <end position="543"/>
    </location>
</feature>
<feature type="compositionally biased region" description="Basic and acidic residues" evidence="3">
    <location>
        <begin position="522"/>
        <end position="541"/>
    </location>
</feature>
<dbReference type="InterPro" id="IPR056888">
    <property type="entry name" value="NET2A-D/KIP1-like_dom"/>
</dbReference>
<evidence type="ECO:0000313" key="6">
    <source>
        <dbReference type="Proteomes" id="UP000836841"/>
    </source>
</evidence>
<protein>
    <recommendedName>
        <fullName evidence="4">NAB domain-containing protein</fullName>
    </recommendedName>
</protein>
<feature type="coiled-coil region" evidence="2">
    <location>
        <begin position="256"/>
        <end position="346"/>
    </location>
</feature>
<dbReference type="PANTHER" id="PTHR31631:SF0">
    <property type="entry name" value="PROTEIN NETWORKED 2D"/>
    <property type="match status" value="1"/>
</dbReference>
<dbReference type="Proteomes" id="UP000836841">
    <property type="component" value="Chromosome 4"/>
</dbReference>
<evidence type="ECO:0000256" key="2">
    <source>
        <dbReference type="SAM" id="Coils"/>
    </source>
</evidence>
<evidence type="ECO:0000256" key="1">
    <source>
        <dbReference type="ARBA" id="ARBA00023054"/>
    </source>
</evidence>
<dbReference type="Pfam" id="PF25014">
    <property type="entry name" value="NET2A"/>
    <property type="match status" value="1"/>
</dbReference>
<feature type="non-terminal residue" evidence="5">
    <location>
        <position position="953"/>
    </location>
</feature>
<dbReference type="PROSITE" id="PS51774">
    <property type="entry name" value="NAB"/>
    <property type="match status" value="1"/>
</dbReference>
<gene>
    <name evidence="5" type="ORF">TAV2_LOCUS13059</name>
</gene>
<dbReference type="InterPro" id="IPR011684">
    <property type="entry name" value="NAB"/>
</dbReference>
<accession>A0AAU9SG10</accession>
<organism evidence="5 6">
    <name type="scientific">Thlaspi arvense</name>
    <name type="common">Field penny-cress</name>
    <dbReference type="NCBI Taxonomy" id="13288"/>
    <lineage>
        <taxon>Eukaryota</taxon>
        <taxon>Viridiplantae</taxon>
        <taxon>Streptophyta</taxon>
        <taxon>Embryophyta</taxon>
        <taxon>Tracheophyta</taxon>
        <taxon>Spermatophyta</taxon>
        <taxon>Magnoliopsida</taxon>
        <taxon>eudicotyledons</taxon>
        <taxon>Gunneridae</taxon>
        <taxon>Pentapetalae</taxon>
        <taxon>rosids</taxon>
        <taxon>malvids</taxon>
        <taxon>Brassicales</taxon>
        <taxon>Brassicaceae</taxon>
        <taxon>Thlaspideae</taxon>
        <taxon>Thlaspi</taxon>
    </lineage>
</organism>
<dbReference type="InterPro" id="IPR056889">
    <property type="entry name" value="NET2A-D/KIP1-like_C"/>
</dbReference>
<dbReference type="AlphaFoldDB" id="A0AAU9SG10"/>
<dbReference type="PANTHER" id="PTHR31631">
    <property type="entry name" value="PROTEIN NETWORKED 2D"/>
    <property type="match status" value="1"/>
</dbReference>
<proteinExistence type="predicted"/>